<dbReference type="Proteomes" id="UP001211065">
    <property type="component" value="Unassembled WGS sequence"/>
</dbReference>
<feature type="transmembrane region" description="Helical" evidence="9">
    <location>
        <begin position="145"/>
        <end position="170"/>
    </location>
</feature>
<evidence type="ECO:0000256" key="2">
    <source>
        <dbReference type="ARBA" id="ARBA00022448"/>
    </source>
</evidence>
<dbReference type="InterPro" id="IPR003439">
    <property type="entry name" value="ABC_transporter-like_ATP-bd"/>
</dbReference>
<evidence type="ECO:0000313" key="12">
    <source>
        <dbReference type="EMBL" id="KAJ3222253.1"/>
    </source>
</evidence>
<name>A0AAD5XWR4_9FUNG</name>
<dbReference type="GO" id="GO:0005524">
    <property type="term" value="F:ATP binding"/>
    <property type="evidence" value="ECO:0007669"/>
    <property type="project" value="UniProtKB-KW"/>
</dbReference>
<accession>A0AAD5XWR4</accession>
<reference evidence="12" key="1">
    <citation type="submission" date="2020-05" db="EMBL/GenBank/DDBJ databases">
        <title>Phylogenomic resolution of chytrid fungi.</title>
        <authorList>
            <person name="Stajich J.E."/>
            <person name="Amses K."/>
            <person name="Simmons R."/>
            <person name="Seto K."/>
            <person name="Myers J."/>
            <person name="Bonds A."/>
            <person name="Quandt C.A."/>
            <person name="Barry K."/>
            <person name="Liu P."/>
            <person name="Grigoriev I."/>
            <person name="Longcore J.E."/>
            <person name="James T.Y."/>
        </authorList>
    </citation>
    <scope>NUCLEOTIDE SEQUENCE</scope>
    <source>
        <strain evidence="12">JEL0476</strain>
    </source>
</reference>
<keyword evidence="7 9" id="KW-1133">Transmembrane helix</keyword>
<dbReference type="GO" id="GO:0012505">
    <property type="term" value="C:endomembrane system"/>
    <property type="evidence" value="ECO:0007669"/>
    <property type="project" value="UniProtKB-SubCell"/>
</dbReference>
<evidence type="ECO:0000256" key="7">
    <source>
        <dbReference type="ARBA" id="ARBA00022989"/>
    </source>
</evidence>
<feature type="transmembrane region" description="Helical" evidence="9">
    <location>
        <begin position="251"/>
        <end position="269"/>
    </location>
</feature>
<dbReference type="InterPro" id="IPR044746">
    <property type="entry name" value="ABCC_6TM_D1"/>
</dbReference>
<dbReference type="GO" id="GO:0016887">
    <property type="term" value="F:ATP hydrolysis activity"/>
    <property type="evidence" value="ECO:0007669"/>
    <property type="project" value="InterPro"/>
</dbReference>
<comment type="subcellular location">
    <subcellularLocation>
        <location evidence="1">Endomembrane system</location>
        <topology evidence="1">Multi-pass membrane protein</topology>
    </subcellularLocation>
</comment>
<keyword evidence="8 9" id="KW-0472">Membrane</keyword>
<dbReference type="GO" id="GO:0140359">
    <property type="term" value="F:ABC-type transporter activity"/>
    <property type="evidence" value="ECO:0007669"/>
    <property type="project" value="InterPro"/>
</dbReference>
<dbReference type="Pfam" id="PF00005">
    <property type="entry name" value="ABC_tran"/>
    <property type="match status" value="1"/>
</dbReference>
<feature type="transmembrane region" description="Helical" evidence="9">
    <location>
        <begin position="228"/>
        <end position="245"/>
    </location>
</feature>
<keyword evidence="5" id="KW-0547">Nucleotide-binding</keyword>
<dbReference type="CDD" id="cd18579">
    <property type="entry name" value="ABC_6TM_ABCC_D1"/>
    <property type="match status" value="1"/>
</dbReference>
<keyword evidence="3 9" id="KW-0812">Transmembrane</keyword>
<keyword evidence="4" id="KW-0677">Repeat</keyword>
<dbReference type="FunFam" id="1.20.1560.10:FF:000006">
    <property type="entry name" value="ATP-binding cassette, sub-family C (CFTR/MRP), member 9"/>
    <property type="match status" value="1"/>
</dbReference>
<dbReference type="GO" id="GO:0000329">
    <property type="term" value="C:fungal-type vacuole membrane"/>
    <property type="evidence" value="ECO:0007669"/>
    <property type="project" value="UniProtKB-ARBA"/>
</dbReference>
<evidence type="ECO:0000256" key="8">
    <source>
        <dbReference type="ARBA" id="ARBA00023136"/>
    </source>
</evidence>
<dbReference type="PROSITE" id="PS50893">
    <property type="entry name" value="ABC_TRANSPORTER_2"/>
    <property type="match status" value="1"/>
</dbReference>
<evidence type="ECO:0000313" key="13">
    <source>
        <dbReference type="Proteomes" id="UP001211065"/>
    </source>
</evidence>
<keyword evidence="13" id="KW-1185">Reference proteome</keyword>
<dbReference type="InterPro" id="IPR027417">
    <property type="entry name" value="P-loop_NTPase"/>
</dbReference>
<proteinExistence type="predicted"/>
<dbReference type="Gene3D" id="1.20.1560.10">
    <property type="entry name" value="ABC transporter type 1, transmembrane domain"/>
    <property type="match status" value="1"/>
</dbReference>
<keyword evidence="2" id="KW-0813">Transport</keyword>
<feature type="transmembrane region" description="Helical" evidence="9">
    <location>
        <begin position="329"/>
        <end position="355"/>
    </location>
</feature>
<dbReference type="InterPro" id="IPR050173">
    <property type="entry name" value="ABC_transporter_C-like"/>
</dbReference>
<dbReference type="PROSITE" id="PS50929">
    <property type="entry name" value="ABC_TM1F"/>
    <property type="match status" value="1"/>
</dbReference>
<feature type="domain" description="ABC transmembrane type-1" evidence="11">
    <location>
        <begin position="108"/>
        <end position="390"/>
    </location>
</feature>
<sequence>MIDVKVREDDVKDVPKVSRNCDKPNPFDRTNIFQKITYSYIFPLFRIGYKNSLTNENLYPIPHSLSTSVSLDNFEKIWSEELKLKTDTYTPSLTKVILRLVRKDLIKAGIFFFFFSLASFVNPFLLSQLLLYISNSQNPLIETTLAQGLVWAFLMFLVEIVAAVSFPYYFNICGIAAIRTEIALQAFIFRKTVKLSTASRHIYNPGKVINLVSTDAGRISKFVKDVNFFWSVPFRVIMITIVLVIQIGTSALVGVGLLLVLLPLQGYLFKLYENIREAIAPITDRRVKTMQEIVSGIRVIKFYSWETSFLKKVTDIRNLELSQIYRKNILSAFLFSVLICVPMLCSSISFIIYGLTEALRAEKIFPSLTLFANLRFPLMDLPETIISYASFKVGIRRISELLLAEEMDETANNLIKESTETLVSDFAIELNNADYSWVLPKSDLNSVDTKNGDSSVSDYDGVEAGESGTVFGLKSISIRIPHGSLVAVVGKVGSGKSSLLNALLGEMKKTSGSAILNGTLGYAPQQPWVQNASLKNNIIFHSTYEKDRYVSAIRVCSLEADIRGFEDGDQTELGEMGINLSGGQKQRVNLARCVYYNSDIVLMDDPLSAVDGNTSLIVNGFKG</sequence>
<evidence type="ECO:0000256" key="3">
    <source>
        <dbReference type="ARBA" id="ARBA00022692"/>
    </source>
</evidence>
<evidence type="ECO:0000259" key="11">
    <source>
        <dbReference type="PROSITE" id="PS50929"/>
    </source>
</evidence>
<dbReference type="CDD" id="cd03250">
    <property type="entry name" value="ABCC_MRP_domain1"/>
    <property type="match status" value="1"/>
</dbReference>
<dbReference type="SUPFAM" id="SSF52540">
    <property type="entry name" value="P-loop containing nucleoside triphosphate hydrolases"/>
    <property type="match status" value="1"/>
</dbReference>
<comment type="caution">
    <text evidence="12">The sequence shown here is derived from an EMBL/GenBank/DDBJ whole genome shotgun (WGS) entry which is preliminary data.</text>
</comment>
<dbReference type="EMBL" id="JADGJW010000184">
    <property type="protein sequence ID" value="KAJ3222253.1"/>
    <property type="molecule type" value="Genomic_DNA"/>
</dbReference>
<evidence type="ECO:0000256" key="6">
    <source>
        <dbReference type="ARBA" id="ARBA00022840"/>
    </source>
</evidence>
<feature type="transmembrane region" description="Helical" evidence="9">
    <location>
        <begin position="108"/>
        <end position="133"/>
    </location>
</feature>
<dbReference type="Pfam" id="PF00664">
    <property type="entry name" value="ABC_membrane"/>
    <property type="match status" value="1"/>
</dbReference>
<evidence type="ECO:0000256" key="9">
    <source>
        <dbReference type="SAM" id="Phobius"/>
    </source>
</evidence>
<dbReference type="InterPro" id="IPR036640">
    <property type="entry name" value="ABC1_TM_sf"/>
</dbReference>
<evidence type="ECO:0000256" key="4">
    <source>
        <dbReference type="ARBA" id="ARBA00022737"/>
    </source>
</evidence>
<dbReference type="InterPro" id="IPR011527">
    <property type="entry name" value="ABC1_TM_dom"/>
</dbReference>
<keyword evidence="6" id="KW-0067">ATP-binding</keyword>
<evidence type="ECO:0000256" key="1">
    <source>
        <dbReference type="ARBA" id="ARBA00004127"/>
    </source>
</evidence>
<dbReference type="PROSITE" id="PS00211">
    <property type="entry name" value="ABC_TRANSPORTER_1"/>
    <property type="match status" value="1"/>
</dbReference>
<gene>
    <name evidence="12" type="primary">ABCC1_2</name>
    <name evidence="12" type="ORF">HK099_002528</name>
</gene>
<dbReference type="SUPFAM" id="SSF90123">
    <property type="entry name" value="ABC transporter transmembrane region"/>
    <property type="match status" value="1"/>
</dbReference>
<dbReference type="InterPro" id="IPR017871">
    <property type="entry name" value="ABC_transporter-like_CS"/>
</dbReference>
<evidence type="ECO:0000259" key="10">
    <source>
        <dbReference type="PROSITE" id="PS50893"/>
    </source>
</evidence>
<dbReference type="Gene3D" id="3.40.50.300">
    <property type="entry name" value="P-loop containing nucleotide triphosphate hydrolases"/>
    <property type="match status" value="1"/>
</dbReference>
<evidence type="ECO:0000256" key="5">
    <source>
        <dbReference type="ARBA" id="ARBA00022741"/>
    </source>
</evidence>
<feature type="domain" description="ABC transporter" evidence="10">
    <location>
        <begin position="456"/>
        <end position="622"/>
    </location>
</feature>
<protein>
    <submittedName>
        <fullName evidence="12">Multidrug resistance-associated protein 1</fullName>
    </submittedName>
</protein>
<organism evidence="12 13">
    <name type="scientific">Clydaea vesicula</name>
    <dbReference type="NCBI Taxonomy" id="447962"/>
    <lineage>
        <taxon>Eukaryota</taxon>
        <taxon>Fungi</taxon>
        <taxon>Fungi incertae sedis</taxon>
        <taxon>Chytridiomycota</taxon>
        <taxon>Chytridiomycota incertae sedis</taxon>
        <taxon>Chytridiomycetes</taxon>
        <taxon>Lobulomycetales</taxon>
        <taxon>Lobulomycetaceae</taxon>
        <taxon>Clydaea</taxon>
    </lineage>
</organism>
<dbReference type="AlphaFoldDB" id="A0AAD5XWR4"/>
<dbReference type="PANTHER" id="PTHR24223">
    <property type="entry name" value="ATP-BINDING CASSETTE SUB-FAMILY C"/>
    <property type="match status" value="1"/>
</dbReference>
<dbReference type="PANTHER" id="PTHR24223:SF443">
    <property type="entry name" value="MULTIDRUG-RESISTANCE LIKE PROTEIN 1, ISOFORM I"/>
    <property type="match status" value="1"/>
</dbReference>